<protein>
    <submittedName>
        <fullName evidence="1">Uncharacterized protein</fullName>
    </submittedName>
</protein>
<evidence type="ECO:0000313" key="2">
    <source>
        <dbReference type="Proteomes" id="UP001162483"/>
    </source>
</evidence>
<feature type="non-terminal residue" evidence="1">
    <location>
        <position position="89"/>
    </location>
</feature>
<evidence type="ECO:0000313" key="1">
    <source>
        <dbReference type="EMBL" id="CAI9543425.1"/>
    </source>
</evidence>
<gene>
    <name evidence="1" type="ORF">SPARVUS_LOCUS2276982</name>
</gene>
<dbReference type="Proteomes" id="UP001162483">
    <property type="component" value="Unassembled WGS sequence"/>
</dbReference>
<accession>A0ABN9B766</accession>
<keyword evidence="2" id="KW-1185">Reference proteome</keyword>
<reference evidence="1" key="1">
    <citation type="submission" date="2023-05" db="EMBL/GenBank/DDBJ databases">
        <authorList>
            <person name="Stuckert A."/>
        </authorList>
    </citation>
    <scope>NUCLEOTIDE SEQUENCE</scope>
</reference>
<sequence length="89" mass="9309">MAHYITPAILNAVSPKSRVCHGSLLPASHLLLSPSPQHSAMVPLSGLLTLHGVLNFSDIGLLADYGPPIAAFARPAPPPPPLLICHRPP</sequence>
<name>A0ABN9B766_9NEOB</name>
<proteinExistence type="predicted"/>
<dbReference type="EMBL" id="CATNWA010002649">
    <property type="protein sequence ID" value="CAI9543425.1"/>
    <property type="molecule type" value="Genomic_DNA"/>
</dbReference>
<organism evidence="1 2">
    <name type="scientific">Staurois parvus</name>
    <dbReference type="NCBI Taxonomy" id="386267"/>
    <lineage>
        <taxon>Eukaryota</taxon>
        <taxon>Metazoa</taxon>
        <taxon>Chordata</taxon>
        <taxon>Craniata</taxon>
        <taxon>Vertebrata</taxon>
        <taxon>Euteleostomi</taxon>
        <taxon>Amphibia</taxon>
        <taxon>Batrachia</taxon>
        <taxon>Anura</taxon>
        <taxon>Neobatrachia</taxon>
        <taxon>Ranoidea</taxon>
        <taxon>Ranidae</taxon>
        <taxon>Staurois</taxon>
    </lineage>
</organism>
<comment type="caution">
    <text evidence="1">The sequence shown here is derived from an EMBL/GenBank/DDBJ whole genome shotgun (WGS) entry which is preliminary data.</text>
</comment>